<dbReference type="SFLD" id="SFLDG01017">
    <property type="entry name" value="Polyprenyl_Transferase_Like"/>
    <property type="match status" value="1"/>
</dbReference>
<evidence type="ECO:0000313" key="7">
    <source>
        <dbReference type="EMBL" id="AJB42940.1"/>
    </source>
</evidence>
<dbReference type="PANTHER" id="PTHR12001">
    <property type="entry name" value="GERANYLGERANYL PYROPHOSPHATE SYNTHASE"/>
    <property type="match status" value="1"/>
</dbReference>
<proteinExistence type="inferred from homology"/>
<dbReference type="GO" id="GO:0004337">
    <property type="term" value="F:(2E,6E)-farnesyl diphosphate synthase activity"/>
    <property type="evidence" value="ECO:0007669"/>
    <property type="project" value="UniProtKB-EC"/>
</dbReference>
<dbReference type="EC" id="2.5.1.29" evidence="7"/>
<dbReference type="EC" id="2.5.1.10" evidence="7"/>
<dbReference type="GeneID" id="25407317"/>
<dbReference type="Gene3D" id="1.10.600.10">
    <property type="entry name" value="Farnesyl Diphosphate Synthase"/>
    <property type="match status" value="1"/>
</dbReference>
<keyword evidence="5" id="KW-0460">Magnesium</keyword>
<dbReference type="InterPro" id="IPR000092">
    <property type="entry name" value="Polyprenyl_synt"/>
</dbReference>
<reference evidence="8" key="1">
    <citation type="book" date="2010" name="EXTREMOPHILES" publisher="0:0-0">
        <title>Complete genome sequences of ten hyperthermophilic archaea reveal their metabolic capabilities and possible ecological roles.</title>
        <editorList>
            <person name="?"/>
        </editorList>
        <authorList>
            <person name="Ravin N.V."/>
            <person name="Mardanov A.V."/>
            <person name="Bonch-Osmolovskaya E.A."/>
            <person name="Skryabin K.G."/>
        </authorList>
    </citation>
    <scope>NUCLEOTIDE SEQUENCE [LARGE SCALE GENOMIC DNA]</scope>
    <source>
        <strain evidence="8">1505</strain>
    </source>
</reference>
<dbReference type="InterPro" id="IPR033749">
    <property type="entry name" value="Polyprenyl_synt_CS"/>
</dbReference>
<dbReference type="PANTHER" id="PTHR12001:SF85">
    <property type="entry name" value="SHORT CHAIN ISOPRENYL DIPHOSPHATE SYNTHASE"/>
    <property type="match status" value="1"/>
</dbReference>
<dbReference type="CDD" id="cd00685">
    <property type="entry name" value="Trans_IPPS_HT"/>
    <property type="match status" value="1"/>
</dbReference>
<keyword evidence="4" id="KW-0479">Metal-binding</keyword>
<evidence type="ECO:0000256" key="5">
    <source>
        <dbReference type="ARBA" id="ARBA00022842"/>
    </source>
</evidence>
<sequence>MQSVLEVLGELGKAVDPIMTEFLLKDASPEFQEAVLYQIKMGGKRIRPALTVASCLAAGGNIQDSLHAAAAVELAHNYSLILDDIIDHSELRRGLPTVWKKYGISTAILVAVHYRETISQVLNHTRDPKLFNEILAETIKLLTDGERLDILFEQAGRSDEPYILENRYRKVTLEDYLKMIERKTAKLIETSCVFGALSAHADKNIVDALKQYGYNLGMAFQIGDDIIDIFGVEEKTGKKVGGDIKEHKLGNIVVLLAVEELESSEKEQVLSVLRKDDVSWEEVSHVIKLISKTSARQKAEKLKKEYVDKAVNALEVLPRGKYRDILLELASFIEKRDF</sequence>
<dbReference type="SUPFAM" id="SSF48576">
    <property type="entry name" value="Terpenoid synthases"/>
    <property type="match status" value="1"/>
</dbReference>
<evidence type="ECO:0000256" key="1">
    <source>
        <dbReference type="ARBA" id="ARBA00001946"/>
    </source>
</evidence>
<protein>
    <submittedName>
        <fullName evidence="7">Geranyltranstransferase</fullName>
        <ecNumber evidence="7">2.5.1.1</ecNumber>
        <ecNumber evidence="7">2.5.1.10</ecNumber>
        <ecNumber evidence="7">2.5.1.29</ecNumber>
        <ecNumber evidence="7">2.5.1.90</ecNumber>
    </submittedName>
</protein>
<dbReference type="InterPro" id="IPR008949">
    <property type="entry name" value="Isoprenoid_synthase_dom_sf"/>
</dbReference>
<evidence type="ECO:0000313" key="8">
    <source>
        <dbReference type="Proteomes" id="UP000266720"/>
    </source>
</evidence>
<dbReference type="Pfam" id="PF00348">
    <property type="entry name" value="polyprenyl_synt"/>
    <property type="match status" value="1"/>
</dbReference>
<gene>
    <name evidence="7" type="ORF">TCARB_1904</name>
</gene>
<dbReference type="STRING" id="697581.TCARB_1904"/>
<dbReference type="EC" id="2.5.1.90" evidence="7"/>
<evidence type="ECO:0000256" key="3">
    <source>
        <dbReference type="ARBA" id="ARBA00022679"/>
    </source>
</evidence>
<dbReference type="PROSITE" id="PS00444">
    <property type="entry name" value="POLYPRENYL_SYNTHASE_2"/>
    <property type="match status" value="1"/>
</dbReference>
<dbReference type="EMBL" id="CP007493">
    <property type="protein sequence ID" value="AJB42940.1"/>
    <property type="molecule type" value="Genomic_DNA"/>
</dbReference>
<dbReference type="EC" id="2.5.1.1" evidence="7"/>
<comment type="similarity">
    <text evidence="2 6">Belongs to the FPP/GGPP synthase family.</text>
</comment>
<organism evidence="7 8">
    <name type="scientific">Thermofilum adornatum 1505</name>
    <dbReference type="NCBI Taxonomy" id="697581"/>
    <lineage>
        <taxon>Archaea</taxon>
        <taxon>Thermoproteota</taxon>
        <taxon>Thermoprotei</taxon>
        <taxon>Thermofilales</taxon>
        <taxon>Thermofilaceae</taxon>
        <taxon>Thermofilum</taxon>
    </lineage>
</organism>
<dbReference type="GO" id="GO:0106350">
    <property type="term" value="F:all-trans-octaprenyl-diphosphate synthase activity"/>
    <property type="evidence" value="ECO:0007669"/>
    <property type="project" value="UniProtKB-EC"/>
</dbReference>
<dbReference type="GO" id="GO:0004161">
    <property type="term" value="F:dimethylallyltranstransferase activity"/>
    <property type="evidence" value="ECO:0007669"/>
    <property type="project" value="UniProtKB-EC"/>
</dbReference>
<dbReference type="AlphaFoldDB" id="A0A3G1A7F9"/>
<dbReference type="SFLD" id="SFLDS00005">
    <property type="entry name" value="Isoprenoid_Synthase_Type_I"/>
    <property type="match status" value="1"/>
</dbReference>
<comment type="cofactor">
    <cofactor evidence="1">
        <name>Mg(2+)</name>
        <dbReference type="ChEBI" id="CHEBI:18420"/>
    </cofactor>
</comment>
<evidence type="ECO:0000256" key="4">
    <source>
        <dbReference type="ARBA" id="ARBA00022723"/>
    </source>
</evidence>
<evidence type="ECO:0000256" key="2">
    <source>
        <dbReference type="ARBA" id="ARBA00006706"/>
    </source>
</evidence>
<name>A0A3G1A7F9_9CREN</name>
<dbReference type="GO" id="GO:0008299">
    <property type="term" value="P:isoprenoid biosynthetic process"/>
    <property type="evidence" value="ECO:0007669"/>
    <property type="project" value="InterPro"/>
</dbReference>
<dbReference type="GO" id="GO:0046872">
    <property type="term" value="F:metal ion binding"/>
    <property type="evidence" value="ECO:0007669"/>
    <property type="project" value="UniProtKB-KW"/>
</dbReference>
<dbReference type="PROSITE" id="PS00723">
    <property type="entry name" value="POLYPRENYL_SYNTHASE_1"/>
    <property type="match status" value="1"/>
</dbReference>
<evidence type="ECO:0000256" key="6">
    <source>
        <dbReference type="RuleBase" id="RU004466"/>
    </source>
</evidence>
<dbReference type="GO" id="GO:0004311">
    <property type="term" value="F:geranylgeranyl diphosphate synthase activity"/>
    <property type="evidence" value="ECO:0007669"/>
    <property type="project" value="UniProtKB-EC"/>
</dbReference>
<dbReference type="KEGG" id="tcb:TCARB_1904"/>
<dbReference type="Proteomes" id="UP000266720">
    <property type="component" value="Chromosome"/>
</dbReference>
<accession>A0A3G1A7F9</accession>
<dbReference type="RefSeq" id="WP_052887271.1">
    <property type="nucleotide sequence ID" value="NZ_CP007493.1"/>
</dbReference>
<keyword evidence="3 6" id="KW-0808">Transferase</keyword>